<accession>A0AAW5C557</accession>
<dbReference type="Pfam" id="PF12833">
    <property type="entry name" value="HTH_18"/>
    <property type="match status" value="1"/>
</dbReference>
<dbReference type="GO" id="GO:0000160">
    <property type="term" value="P:phosphorelay signal transduction system"/>
    <property type="evidence" value="ECO:0007669"/>
    <property type="project" value="InterPro"/>
</dbReference>
<evidence type="ECO:0000256" key="3">
    <source>
        <dbReference type="ARBA" id="ARBA00023125"/>
    </source>
</evidence>
<dbReference type="AlphaFoldDB" id="A0AAW5C557"/>
<keyword evidence="4" id="KW-0804">Transcription</keyword>
<reference evidence="9" key="1">
    <citation type="submission" date="2022-01" db="EMBL/GenBank/DDBJ databases">
        <title>Collection of gut derived symbiotic bacterial strains cultured from healthy donors.</title>
        <authorList>
            <person name="Lin H."/>
            <person name="Kohout C."/>
            <person name="Waligurski E."/>
            <person name="Pamer E.G."/>
        </authorList>
    </citation>
    <scope>NUCLEOTIDE SEQUENCE</scope>
    <source>
        <strain evidence="9">DFI.6.55</strain>
    </source>
</reference>
<dbReference type="SUPFAM" id="SSF52172">
    <property type="entry name" value="CheY-like"/>
    <property type="match status" value="1"/>
</dbReference>
<dbReference type="SUPFAM" id="SSF46689">
    <property type="entry name" value="Homeodomain-like"/>
    <property type="match status" value="2"/>
</dbReference>
<keyword evidence="6" id="KW-0597">Phosphoprotein</keyword>
<feature type="domain" description="HTH araC/xylS-type" evidence="7">
    <location>
        <begin position="399"/>
        <end position="497"/>
    </location>
</feature>
<organism evidence="9 10">
    <name type="scientific">Enterocloster aldenensis</name>
    <dbReference type="NCBI Taxonomy" id="358742"/>
    <lineage>
        <taxon>Bacteria</taxon>
        <taxon>Bacillati</taxon>
        <taxon>Bacillota</taxon>
        <taxon>Clostridia</taxon>
        <taxon>Lachnospirales</taxon>
        <taxon>Lachnospiraceae</taxon>
        <taxon>Enterocloster</taxon>
    </lineage>
</organism>
<dbReference type="InterPro" id="IPR018060">
    <property type="entry name" value="HTH_AraC"/>
</dbReference>
<evidence type="ECO:0000256" key="1">
    <source>
        <dbReference type="ARBA" id="ARBA00018672"/>
    </source>
</evidence>
<dbReference type="Pfam" id="PF00072">
    <property type="entry name" value="Response_reg"/>
    <property type="match status" value="1"/>
</dbReference>
<feature type="domain" description="Response regulatory" evidence="8">
    <location>
        <begin position="2"/>
        <end position="119"/>
    </location>
</feature>
<gene>
    <name evidence="9" type="ORF">L0N08_27450</name>
</gene>
<keyword evidence="2" id="KW-0805">Transcription regulation</keyword>
<comment type="function">
    <text evidence="5">May play the central regulatory role in sporulation. It may be an element of the effector pathway responsible for the activation of sporulation genes in response to nutritional stress. Spo0A may act in concert with spo0H (a sigma factor) to control the expression of some genes that are critical to the sporulation process.</text>
</comment>
<dbReference type="InterPro" id="IPR009057">
    <property type="entry name" value="Homeodomain-like_sf"/>
</dbReference>
<dbReference type="Proteomes" id="UP001299608">
    <property type="component" value="Unassembled WGS sequence"/>
</dbReference>
<sequence>MNIYIVDDEQIILEWMALTISRACSNTDSPITFSNGKDAIEQAQKDPPDIVFLDIMMGGIDGIHVLKSLKEIDESIYIVMLTCVNDFESARNALLFGADEYILKIEISEDLIRSVLNHSKKKARQRQKSSFLSHYYQGAIINELLWDKNISDEQSIAELGKTGITFINTAIAAISFRSNKLNSEELFIDYFKSKNIDEFANYFFMYSKEKLIILVNFFSGPSTGIYKNLLEQFASRISSERDWDIGISSVHTMTETWRQTIIESIFNLDQDYYLDSTPYTVLDYTTLDLEKSKVRELCNNAQKAFMIHGKEYFQAYYYGMSGKIKELHCSDVLYLKKQLWQMIQAFEAFTHHDTTERESLIEYHNFLKLQNINHTMKQLDEKLQELKILDQKAYNYYVVKAINYMKINYSTIEHISEIADYLDISVEHLCRLFKAETNTTCMKYLNEIRIGNAKDLLMNTNLKIYEIAEKVGYQNLSYFSYIFKKMFGVNPFSFRNTYQSNSDAL</sequence>
<keyword evidence="3" id="KW-0238">DNA-binding</keyword>
<dbReference type="InterPro" id="IPR020449">
    <property type="entry name" value="Tscrpt_reg_AraC-type_HTH"/>
</dbReference>
<dbReference type="SMART" id="SM00448">
    <property type="entry name" value="REC"/>
    <property type="match status" value="1"/>
</dbReference>
<name>A0AAW5C557_9FIRM</name>
<evidence type="ECO:0000313" key="10">
    <source>
        <dbReference type="Proteomes" id="UP001299608"/>
    </source>
</evidence>
<dbReference type="PANTHER" id="PTHR43280">
    <property type="entry name" value="ARAC-FAMILY TRANSCRIPTIONAL REGULATOR"/>
    <property type="match status" value="1"/>
</dbReference>
<dbReference type="RefSeq" id="WP_227117326.1">
    <property type="nucleotide sequence ID" value="NZ_JAJCID010000065.1"/>
</dbReference>
<evidence type="ECO:0000313" key="9">
    <source>
        <dbReference type="EMBL" id="MCG4749155.1"/>
    </source>
</evidence>
<evidence type="ECO:0000259" key="7">
    <source>
        <dbReference type="PROSITE" id="PS01124"/>
    </source>
</evidence>
<evidence type="ECO:0000256" key="6">
    <source>
        <dbReference type="PROSITE-ProRule" id="PRU00169"/>
    </source>
</evidence>
<evidence type="ECO:0000256" key="5">
    <source>
        <dbReference type="ARBA" id="ARBA00024867"/>
    </source>
</evidence>
<dbReference type="PROSITE" id="PS00041">
    <property type="entry name" value="HTH_ARAC_FAMILY_1"/>
    <property type="match status" value="1"/>
</dbReference>
<dbReference type="GO" id="GO:0043565">
    <property type="term" value="F:sequence-specific DNA binding"/>
    <property type="evidence" value="ECO:0007669"/>
    <property type="project" value="InterPro"/>
</dbReference>
<dbReference type="Gene3D" id="1.10.10.60">
    <property type="entry name" value="Homeodomain-like"/>
    <property type="match status" value="2"/>
</dbReference>
<dbReference type="CDD" id="cd17536">
    <property type="entry name" value="REC_YesN-like"/>
    <property type="match status" value="1"/>
</dbReference>
<feature type="modified residue" description="4-aspartylphosphate" evidence="6">
    <location>
        <position position="54"/>
    </location>
</feature>
<comment type="caution">
    <text evidence="9">The sequence shown here is derived from an EMBL/GenBank/DDBJ whole genome shotgun (WGS) entry which is preliminary data.</text>
</comment>
<dbReference type="PROSITE" id="PS01124">
    <property type="entry name" value="HTH_ARAC_FAMILY_2"/>
    <property type="match status" value="1"/>
</dbReference>
<evidence type="ECO:0000256" key="4">
    <source>
        <dbReference type="ARBA" id="ARBA00023163"/>
    </source>
</evidence>
<dbReference type="Gene3D" id="3.40.50.2300">
    <property type="match status" value="1"/>
</dbReference>
<dbReference type="PANTHER" id="PTHR43280:SF28">
    <property type="entry name" value="HTH-TYPE TRANSCRIPTIONAL ACTIVATOR RHAS"/>
    <property type="match status" value="1"/>
</dbReference>
<evidence type="ECO:0000256" key="2">
    <source>
        <dbReference type="ARBA" id="ARBA00023015"/>
    </source>
</evidence>
<dbReference type="InterPro" id="IPR001789">
    <property type="entry name" value="Sig_transdc_resp-reg_receiver"/>
</dbReference>
<proteinExistence type="predicted"/>
<protein>
    <recommendedName>
        <fullName evidence="1">Stage 0 sporulation protein A homolog</fullName>
    </recommendedName>
</protein>
<dbReference type="PRINTS" id="PR00032">
    <property type="entry name" value="HTHARAC"/>
</dbReference>
<dbReference type="SMART" id="SM00342">
    <property type="entry name" value="HTH_ARAC"/>
    <property type="match status" value="1"/>
</dbReference>
<dbReference type="GO" id="GO:0003700">
    <property type="term" value="F:DNA-binding transcription factor activity"/>
    <property type="evidence" value="ECO:0007669"/>
    <property type="project" value="InterPro"/>
</dbReference>
<evidence type="ECO:0000259" key="8">
    <source>
        <dbReference type="PROSITE" id="PS50110"/>
    </source>
</evidence>
<dbReference type="InterPro" id="IPR011006">
    <property type="entry name" value="CheY-like_superfamily"/>
</dbReference>
<dbReference type="InterPro" id="IPR018062">
    <property type="entry name" value="HTH_AraC-typ_CS"/>
</dbReference>
<dbReference type="EMBL" id="JAKNGE010000053">
    <property type="protein sequence ID" value="MCG4749155.1"/>
    <property type="molecule type" value="Genomic_DNA"/>
</dbReference>
<dbReference type="PROSITE" id="PS50110">
    <property type="entry name" value="RESPONSE_REGULATORY"/>
    <property type="match status" value="1"/>
</dbReference>